<evidence type="ECO:0000256" key="2">
    <source>
        <dbReference type="SAM" id="Phobius"/>
    </source>
</evidence>
<name>A0ABQ6VDU6_9CORY</name>
<sequence length="77" mass="8285">MKKFATAKDTTAEAARVEAADQPGVEAAPEAFYPVETNLTRQGKAMTTTVAITAIIIFSGLALETASIIRNYQRDTH</sequence>
<protein>
    <submittedName>
        <fullName evidence="3">Uncharacterized protein</fullName>
    </submittedName>
</protein>
<keyword evidence="2" id="KW-0472">Membrane</keyword>
<evidence type="ECO:0000313" key="4">
    <source>
        <dbReference type="Proteomes" id="UP000436181"/>
    </source>
</evidence>
<organism evidence="3 4">
    <name type="scientific">Corynebacterium zhongnanshanii</name>
    <dbReference type="NCBI Taxonomy" id="2768834"/>
    <lineage>
        <taxon>Bacteria</taxon>
        <taxon>Bacillati</taxon>
        <taxon>Actinomycetota</taxon>
        <taxon>Actinomycetes</taxon>
        <taxon>Mycobacteriales</taxon>
        <taxon>Corynebacteriaceae</taxon>
        <taxon>Corynebacterium</taxon>
    </lineage>
</organism>
<feature type="transmembrane region" description="Helical" evidence="2">
    <location>
        <begin position="45"/>
        <end position="63"/>
    </location>
</feature>
<keyword evidence="4" id="KW-1185">Reference proteome</keyword>
<dbReference type="EMBL" id="WBZJ01000002">
    <property type="protein sequence ID" value="KAB3520971.1"/>
    <property type="molecule type" value="Genomic_DNA"/>
</dbReference>
<keyword evidence="2" id="KW-1133">Transmembrane helix</keyword>
<evidence type="ECO:0000313" key="3">
    <source>
        <dbReference type="EMBL" id="KAB3520971.1"/>
    </source>
</evidence>
<gene>
    <name evidence="3" type="ORF">F8377_07015</name>
</gene>
<feature type="region of interest" description="Disordered" evidence="1">
    <location>
        <begin position="1"/>
        <end position="21"/>
    </location>
</feature>
<reference evidence="3 4" key="1">
    <citation type="submission" date="2019-10" db="EMBL/GenBank/DDBJ databases">
        <title>Corynebacterium sp novel species isolated from the respiratory tract of Marmot.</title>
        <authorList>
            <person name="Zhang G."/>
        </authorList>
    </citation>
    <scope>NUCLEOTIDE SEQUENCE [LARGE SCALE GENOMIC DNA]</scope>
    <source>
        <strain evidence="3 4">336</strain>
    </source>
</reference>
<comment type="caution">
    <text evidence="3">The sequence shown here is derived from an EMBL/GenBank/DDBJ whole genome shotgun (WGS) entry which is preliminary data.</text>
</comment>
<evidence type="ECO:0000256" key="1">
    <source>
        <dbReference type="SAM" id="MobiDB-lite"/>
    </source>
</evidence>
<dbReference type="Proteomes" id="UP000436181">
    <property type="component" value="Unassembled WGS sequence"/>
</dbReference>
<dbReference type="RefSeq" id="WP_151844486.1">
    <property type="nucleotide sequence ID" value="NZ_WBZJ01000002.1"/>
</dbReference>
<keyword evidence="2" id="KW-0812">Transmembrane</keyword>
<accession>A0ABQ6VDU6</accession>
<proteinExistence type="predicted"/>